<dbReference type="SUPFAM" id="SSF51182">
    <property type="entry name" value="RmlC-like cupins"/>
    <property type="match status" value="1"/>
</dbReference>
<evidence type="ECO:0000313" key="12">
    <source>
        <dbReference type="EMBL" id="TCP39550.1"/>
    </source>
</evidence>
<dbReference type="GO" id="GO:0004475">
    <property type="term" value="F:mannose-1-phosphate guanylyltransferase (GTP) activity"/>
    <property type="evidence" value="ECO:0007669"/>
    <property type="project" value="UniProtKB-EC"/>
</dbReference>
<comment type="catalytic activity">
    <reaction evidence="7">
        <text>alpha-D-mannose 1-phosphate + GTP + H(+) = GDP-alpha-D-mannose + diphosphate</text>
        <dbReference type="Rhea" id="RHEA:15229"/>
        <dbReference type="ChEBI" id="CHEBI:15378"/>
        <dbReference type="ChEBI" id="CHEBI:33019"/>
        <dbReference type="ChEBI" id="CHEBI:37565"/>
        <dbReference type="ChEBI" id="CHEBI:57527"/>
        <dbReference type="ChEBI" id="CHEBI:58409"/>
        <dbReference type="EC" id="2.7.7.13"/>
    </reaction>
</comment>
<dbReference type="InterPro" id="IPR051161">
    <property type="entry name" value="Mannose-6P_isomerase_type2"/>
</dbReference>
<evidence type="ECO:0000256" key="2">
    <source>
        <dbReference type="ARBA" id="ARBA00012387"/>
    </source>
</evidence>
<dbReference type="SUPFAM" id="SSF53448">
    <property type="entry name" value="Nucleotide-diphospho-sugar transferases"/>
    <property type="match status" value="1"/>
</dbReference>
<evidence type="ECO:0000256" key="6">
    <source>
        <dbReference type="ARBA" id="ARBA00023134"/>
    </source>
</evidence>
<accession>A0A4R2PUB7</accession>
<dbReference type="InterPro" id="IPR005835">
    <property type="entry name" value="NTP_transferase_dom"/>
</dbReference>
<evidence type="ECO:0000259" key="9">
    <source>
        <dbReference type="Pfam" id="PF00483"/>
    </source>
</evidence>
<dbReference type="InterPro" id="IPR054566">
    <property type="entry name" value="ManC/GMP-like_b-helix"/>
</dbReference>
<evidence type="ECO:0000256" key="1">
    <source>
        <dbReference type="ARBA" id="ARBA00006115"/>
    </source>
</evidence>
<evidence type="ECO:0000259" key="10">
    <source>
        <dbReference type="Pfam" id="PF01050"/>
    </source>
</evidence>
<organism evidence="12 13">
    <name type="scientific">Rhodovulum marinum</name>
    <dbReference type="NCBI Taxonomy" id="320662"/>
    <lineage>
        <taxon>Bacteria</taxon>
        <taxon>Pseudomonadati</taxon>
        <taxon>Pseudomonadota</taxon>
        <taxon>Alphaproteobacteria</taxon>
        <taxon>Rhodobacterales</taxon>
        <taxon>Paracoccaceae</taxon>
        <taxon>Rhodovulum</taxon>
    </lineage>
</organism>
<dbReference type="NCBIfam" id="TIGR01479">
    <property type="entry name" value="GMP_PMI"/>
    <property type="match status" value="1"/>
</dbReference>
<evidence type="ECO:0000256" key="4">
    <source>
        <dbReference type="ARBA" id="ARBA00022695"/>
    </source>
</evidence>
<keyword evidence="5" id="KW-0547">Nucleotide-binding</keyword>
<dbReference type="PANTHER" id="PTHR46390">
    <property type="entry name" value="MANNOSE-1-PHOSPHATE GUANYLYLTRANSFERASE"/>
    <property type="match status" value="1"/>
</dbReference>
<proteinExistence type="inferred from homology"/>
<reference evidence="12 13" key="1">
    <citation type="submission" date="2019-03" db="EMBL/GenBank/DDBJ databases">
        <title>Genomic Encyclopedia of Type Strains, Phase IV (KMG-IV): sequencing the most valuable type-strain genomes for metagenomic binning, comparative biology and taxonomic classification.</title>
        <authorList>
            <person name="Goeker M."/>
        </authorList>
    </citation>
    <scope>NUCLEOTIDE SEQUENCE [LARGE SCALE GENOMIC DNA]</scope>
    <source>
        <strain evidence="12 13">DSM 18063</strain>
    </source>
</reference>
<dbReference type="InterPro" id="IPR029044">
    <property type="entry name" value="Nucleotide-diphossugar_trans"/>
</dbReference>
<name>A0A4R2PUB7_9RHOB</name>
<dbReference type="FunFam" id="2.60.120.10:FF:000032">
    <property type="entry name" value="Mannose-1-phosphate guanylyltransferase/mannose-6-phosphate isomerase"/>
    <property type="match status" value="1"/>
</dbReference>
<dbReference type="OrthoDB" id="9806359at2"/>
<dbReference type="GO" id="GO:0016853">
    <property type="term" value="F:isomerase activity"/>
    <property type="evidence" value="ECO:0007669"/>
    <property type="project" value="UniProtKB-KW"/>
</dbReference>
<dbReference type="GO" id="GO:0009298">
    <property type="term" value="P:GDP-mannose biosynthetic process"/>
    <property type="evidence" value="ECO:0007669"/>
    <property type="project" value="TreeGrafter"/>
</dbReference>
<dbReference type="InterPro" id="IPR049577">
    <property type="entry name" value="GMPP_N"/>
</dbReference>
<feature type="domain" description="Nucleotidyl transferase" evidence="9">
    <location>
        <begin position="4"/>
        <end position="281"/>
    </location>
</feature>
<feature type="domain" description="Mannose-6-phosphate isomerase type II C-terminal" evidence="10">
    <location>
        <begin position="359"/>
        <end position="465"/>
    </location>
</feature>
<dbReference type="Pfam" id="PF22640">
    <property type="entry name" value="ManC_GMP_beta-helix"/>
    <property type="match status" value="1"/>
</dbReference>
<dbReference type="CDD" id="cd02213">
    <property type="entry name" value="cupin_PMI_typeII_C"/>
    <property type="match status" value="1"/>
</dbReference>
<dbReference type="InterPro" id="IPR011051">
    <property type="entry name" value="RmlC_Cupin_sf"/>
</dbReference>
<dbReference type="InterPro" id="IPR001538">
    <property type="entry name" value="Man6P_isomerase-2_C"/>
</dbReference>
<evidence type="ECO:0000259" key="11">
    <source>
        <dbReference type="Pfam" id="PF22640"/>
    </source>
</evidence>
<keyword evidence="13" id="KW-1185">Reference proteome</keyword>
<dbReference type="Gene3D" id="3.90.550.10">
    <property type="entry name" value="Spore Coat Polysaccharide Biosynthesis Protein SpsA, Chain A"/>
    <property type="match status" value="1"/>
</dbReference>
<comment type="caution">
    <text evidence="12">The sequence shown here is derived from an EMBL/GenBank/DDBJ whole genome shotgun (WGS) entry which is preliminary data.</text>
</comment>
<dbReference type="Pfam" id="PF01050">
    <property type="entry name" value="MannoseP_isomer"/>
    <property type="match status" value="1"/>
</dbReference>
<feature type="domain" description="MannoseP isomerase/GMP-like beta-helix" evidence="11">
    <location>
        <begin position="313"/>
        <end position="347"/>
    </location>
</feature>
<keyword evidence="3 12" id="KW-0808">Transferase</keyword>
<dbReference type="Proteomes" id="UP000294835">
    <property type="component" value="Unassembled WGS sequence"/>
</dbReference>
<evidence type="ECO:0000256" key="7">
    <source>
        <dbReference type="ARBA" id="ARBA00047343"/>
    </source>
</evidence>
<dbReference type="AlphaFoldDB" id="A0A4R2PUB7"/>
<evidence type="ECO:0000256" key="8">
    <source>
        <dbReference type="RuleBase" id="RU004190"/>
    </source>
</evidence>
<dbReference type="PANTHER" id="PTHR46390:SF1">
    <property type="entry name" value="MANNOSE-1-PHOSPHATE GUANYLYLTRANSFERASE"/>
    <property type="match status" value="1"/>
</dbReference>
<protein>
    <recommendedName>
        <fullName evidence="2">mannose-1-phosphate guanylyltransferase</fullName>
        <ecNumber evidence="2">2.7.7.13</ecNumber>
    </recommendedName>
</protein>
<keyword evidence="4 12" id="KW-0548">Nucleotidyltransferase</keyword>
<keyword evidence="6" id="KW-0342">GTP-binding</keyword>
<dbReference type="InterPro" id="IPR006375">
    <property type="entry name" value="Man1P_GuaTrfase/Man6P_Isoase"/>
</dbReference>
<evidence type="ECO:0000256" key="5">
    <source>
        <dbReference type="ARBA" id="ARBA00022741"/>
    </source>
</evidence>
<gene>
    <name evidence="12" type="ORF">EV662_11130</name>
</gene>
<dbReference type="RefSeq" id="WP_132464376.1">
    <property type="nucleotide sequence ID" value="NZ_SLXP01000011.1"/>
</dbReference>
<dbReference type="GO" id="GO:0000271">
    <property type="term" value="P:polysaccharide biosynthetic process"/>
    <property type="evidence" value="ECO:0007669"/>
    <property type="project" value="InterPro"/>
</dbReference>
<keyword evidence="12" id="KW-0413">Isomerase</keyword>
<dbReference type="InterPro" id="IPR014710">
    <property type="entry name" value="RmlC-like_jellyroll"/>
</dbReference>
<sequence>MIHPVILCGGSGTRLWPVSRKAYPKQFAPLVGTESLYQQTLRRFAGPDFAAPLIMTGDEFRFMAAEQAAALGLSDARVVIEPVARDTAPAILTAALLLADDPEARMLVAPSDHVIGDLPAFLAAVATGAGAATGGRLVTFGVTPDRPETGYGYLELASEPVPGETVSLKSFREKPDQATAEAFLAAGTYLWNAGIFLFRVTDVIAAFEAHAPGLIAPCRAAIEKGREDIGFLRLDEDGYAGAQAISFDYAIMEKAPHVAAVPLAGGWSDLGSWDAIWQTRAPDANGVATDGPVTAIECSDSYLRSEEGNMQLVGLGLNGIVAVAMRDAVLVADKSRAQDVKAVVSALRAAKVAQADDYPRFHRPWGWYETLCLGGRFQVKRIMVKPGGVLSLQSHMHRSEHWIVVEGTAEVTIGEEVRLVTENQGVYIPLGTVHRMANRGRLPMYLIEVQTGSYLGEDDITRYEDIYDRS</sequence>
<dbReference type="CDD" id="cd02509">
    <property type="entry name" value="GDP-M1P_Guanylyltransferase"/>
    <property type="match status" value="1"/>
</dbReference>
<dbReference type="GO" id="GO:0005525">
    <property type="term" value="F:GTP binding"/>
    <property type="evidence" value="ECO:0007669"/>
    <property type="project" value="UniProtKB-KW"/>
</dbReference>
<dbReference type="EC" id="2.7.7.13" evidence="2"/>
<dbReference type="EMBL" id="SLXP01000011">
    <property type="protein sequence ID" value="TCP39550.1"/>
    <property type="molecule type" value="Genomic_DNA"/>
</dbReference>
<dbReference type="Pfam" id="PF00483">
    <property type="entry name" value="NTP_transferase"/>
    <property type="match status" value="1"/>
</dbReference>
<dbReference type="Gene3D" id="2.60.120.10">
    <property type="entry name" value="Jelly Rolls"/>
    <property type="match status" value="1"/>
</dbReference>
<evidence type="ECO:0000256" key="3">
    <source>
        <dbReference type="ARBA" id="ARBA00022679"/>
    </source>
</evidence>
<comment type="similarity">
    <text evidence="1 8">Belongs to the mannose-6-phosphate isomerase type 2 family.</text>
</comment>
<evidence type="ECO:0000313" key="13">
    <source>
        <dbReference type="Proteomes" id="UP000294835"/>
    </source>
</evidence>